<keyword evidence="2" id="KW-1185">Reference proteome</keyword>
<protein>
    <submittedName>
        <fullName evidence="1">Uncharacterized protein</fullName>
    </submittedName>
</protein>
<comment type="caution">
    <text evidence="1">The sequence shown here is derived from an EMBL/GenBank/DDBJ whole genome shotgun (WGS) entry which is preliminary data.</text>
</comment>
<evidence type="ECO:0000313" key="2">
    <source>
        <dbReference type="Proteomes" id="UP000299102"/>
    </source>
</evidence>
<organism evidence="1 2">
    <name type="scientific">Eumeta variegata</name>
    <name type="common">Bagworm moth</name>
    <name type="synonym">Eumeta japonica</name>
    <dbReference type="NCBI Taxonomy" id="151549"/>
    <lineage>
        <taxon>Eukaryota</taxon>
        <taxon>Metazoa</taxon>
        <taxon>Ecdysozoa</taxon>
        <taxon>Arthropoda</taxon>
        <taxon>Hexapoda</taxon>
        <taxon>Insecta</taxon>
        <taxon>Pterygota</taxon>
        <taxon>Neoptera</taxon>
        <taxon>Endopterygota</taxon>
        <taxon>Lepidoptera</taxon>
        <taxon>Glossata</taxon>
        <taxon>Ditrysia</taxon>
        <taxon>Tineoidea</taxon>
        <taxon>Psychidae</taxon>
        <taxon>Oiketicinae</taxon>
        <taxon>Eumeta</taxon>
    </lineage>
</organism>
<evidence type="ECO:0000313" key="1">
    <source>
        <dbReference type="EMBL" id="GBP29608.1"/>
    </source>
</evidence>
<proteinExistence type="predicted"/>
<reference evidence="1 2" key="1">
    <citation type="journal article" date="2019" name="Commun. Biol.">
        <title>The bagworm genome reveals a unique fibroin gene that provides high tensile strength.</title>
        <authorList>
            <person name="Kono N."/>
            <person name="Nakamura H."/>
            <person name="Ohtoshi R."/>
            <person name="Tomita M."/>
            <person name="Numata K."/>
            <person name="Arakawa K."/>
        </authorList>
    </citation>
    <scope>NUCLEOTIDE SEQUENCE [LARGE SCALE GENOMIC DNA]</scope>
</reference>
<dbReference type="Proteomes" id="UP000299102">
    <property type="component" value="Unassembled WGS sequence"/>
</dbReference>
<sequence>MSPGTVTGRFCFPSPAGSGLRRPGGVRELRLMTLTSGLTYSKSVTGVVTSLRLSTAAVRASGESNSTFRGLRIVGAAVDSRPPLEKRIDVIPRCRKSLRCVLHVFRESGEFQSLWRMELRTHQCACPSARTYSVLPVAYVVL</sequence>
<dbReference type="EMBL" id="BGZK01000222">
    <property type="protein sequence ID" value="GBP29608.1"/>
    <property type="molecule type" value="Genomic_DNA"/>
</dbReference>
<accession>A0A4C1UT47</accession>
<gene>
    <name evidence="1" type="ORF">EVAR_79157_1</name>
</gene>
<dbReference type="AlphaFoldDB" id="A0A4C1UT47"/>
<name>A0A4C1UT47_EUMVA</name>